<protein>
    <submittedName>
        <fullName evidence="2">Uncharacterized protein</fullName>
    </submittedName>
</protein>
<dbReference type="Proteomes" id="UP000197138">
    <property type="component" value="Unassembled WGS sequence"/>
</dbReference>
<feature type="compositionally biased region" description="Acidic residues" evidence="1">
    <location>
        <begin position="99"/>
        <end position="110"/>
    </location>
</feature>
<evidence type="ECO:0000313" key="3">
    <source>
        <dbReference type="Proteomes" id="UP000197138"/>
    </source>
</evidence>
<comment type="caution">
    <text evidence="2">The sequence shown here is derived from an EMBL/GenBank/DDBJ whole genome shotgun (WGS) entry which is preliminary data.</text>
</comment>
<name>A0A218XYU8_PUNGR</name>
<feature type="compositionally biased region" description="Basic and acidic residues" evidence="1">
    <location>
        <begin position="123"/>
        <end position="141"/>
    </location>
</feature>
<organism evidence="2 3">
    <name type="scientific">Punica granatum</name>
    <name type="common">Pomegranate</name>
    <dbReference type="NCBI Taxonomy" id="22663"/>
    <lineage>
        <taxon>Eukaryota</taxon>
        <taxon>Viridiplantae</taxon>
        <taxon>Streptophyta</taxon>
        <taxon>Embryophyta</taxon>
        <taxon>Tracheophyta</taxon>
        <taxon>Spermatophyta</taxon>
        <taxon>Magnoliopsida</taxon>
        <taxon>eudicotyledons</taxon>
        <taxon>Gunneridae</taxon>
        <taxon>Pentapetalae</taxon>
        <taxon>rosids</taxon>
        <taxon>malvids</taxon>
        <taxon>Myrtales</taxon>
        <taxon>Lythraceae</taxon>
        <taxon>Punica</taxon>
    </lineage>
</organism>
<evidence type="ECO:0000313" key="2">
    <source>
        <dbReference type="EMBL" id="OWM89442.1"/>
    </source>
</evidence>
<feature type="region of interest" description="Disordered" evidence="1">
    <location>
        <begin position="81"/>
        <end position="152"/>
    </location>
</feature>
<sequence length="324" mass="36555">MAGKRLRKSISSSPTGNGGFLNRPPLSIQASGTSTISPSSNNLDATLQSRVTALEMSLALMLTLLSQLFNLMSPASIVDQKSPASTAHDRSPTLSLDGNPEDFIDSDDHEEGSIPKYARRVKERVGEQTPLRDYHSSEKPRSGKVIGGMPRKGADLTMTMISVEKVEKATKAERVEKDFKVETVEKAKKAERVEKHDKAVKVETVDKADKVEIPKEPVKIEKDEKALKDNKAAKPGESKEIEIASDDEAFFDERRIDDPVIINPKRDLYPYYRRMDRKDVLMVKIMLQEKYCWIVLNIYLLFKNLEFKIQVLETCCYSHSSRFC</sequence>
<reference evidence="3" key="1">
    <citation type="journal article" date="2017" name="Plant J.">
        <title>The pomegranate (Punica granatum L.) genome and the genomics of punicalagin biosynthesis.</title>
        <authorList>
            <person name="Qin G."/>
            <person name="Xu C."/>
            <person name="Ming R."/>
            <person name="Tang H."/>
            <person name="Guyot R."/>
            <person name="Kramer E.M."/>
            <person name="Hu Y."/>
            <person name="Yi X."/>
            <person name="Qi Y."/>
            <person name="Xu X."/>
            <person name="Gao Z."/>
            <person name="Pan H."/>
            <person name="Jian J."/>
            <person name="Tian Y."/>
            <person name="Yue Z."/>
            <person name="Xu Y."/>
        </authorList>
    </citation>
    <scope>NUCLEOTIDE SEQUENCE [LARGE SCALE GENOMIC DNA]</scope>
    <source>
        <strain evidence="3">cv. Dabenzi</strain>
    </source>
</reference>
<feature type="compositionally biased region" description="Polar residues" evidence="1">
    <location>
        <begin position="28"/>
        <end position="42"/>
    </location>
</feature>
<gene>
    <name evidence="2" type="ORF">CDL15_Pgr024190</name>
</gene>
<dbReference type="EMBL" id="MTKT01000666">
    <property type="protein sequence ID" value="OWM89442.1"/>
    <property type="molecule type" value="Genomic_DNA"/>
</dbReference>
<accession>A0A218XYU8</accession>
<feature type="region of interest" description="Disordered" evidence="1">
    <location>
        <begin position="1"/>
        <end position="42"/>
    </location>
</feature>
<proteinExistence type="predicted"/>
<evidence type="ECO:0000256" key="1">
    <source>
        <dbReference type="SAM" id="MobiDB-lite"/>
    </source>
</evidence>
<dbReference type="AlphaFoldDB" id="A0A218XYU8"/>